<dbReference type="Proteomes" id="UP001054902">
    <property type="component" value="Unassembled WGS sequence"/>
</dbReference>
<name>A0AAD3GYM5_9STRA</name>
<reference evidence="1 3" key="2">
    <citation type="journal article" date="2021" name="Sci. Rep.">
        <title>The genome of the diatom Chaetoceros tenuissimus carries an ancient integrated fragment of an extant virus.</title>
        <authorList>
            <person name="Hongo Y."/>
            <person name="Kimura K."/>
            <person name="Takaki Y."/>
            <person name="Yoshida Y."/>
            <person name="Baba S."/>
            <person name="Kobayashi G."/>
            <person name="Nagasaki K."/>
            <person name="Hano T."/>
            <person name="Tomaru Y."/>
        </authorList>
    </citation>
    <scope>NUCLEOTIDE SEQUENCE [LARGE SCALE GENOMIC DNA]</scope>
    <source>
        <strain evidence="1 3">NIES-3715</strain>
    </source>
</reference>
<dbReference type="AlphaFoldDB" id="A0AAD3GYM5"/>
<dbReference type="EMBL" id="BLLK01000029">
    <property type="protein sequence ID" value="GFH48588.1"/>
    <property type="molecule type" value="Genomic_DNA"/>
</dbReference>
<proteinExistence type="predicted"/>
<gene>
    <name evidence="1" type="ORF">CTEN210_00233</name>
    <name evidence="2" type="ORF">CTEN210_05064</name>
</gene>
<protein>
    <submittedName>
        <fullName evidence="1">Uncharacterized protein</fullName>
    </submittedName>
</protein>
<evidence type="ECO:0000313" key="2">
    <source>
        <dbReference type="EMBL" id="GFH48588.1"/>
    </source>
</evidence>
<evidence type="ECO:0000313" key="3">
    <source>
        <dbReference type="Proteomes" id="UP001054902"/>
    </source>
</evidence>
<sequence length="141" mass="16327">MAKACHPDVTLIIMVIKFLQLTSIIRTKIGSLASSVGAVYLQESIDIDSEPMLIARRERALEENPDEDPDSRFPIIDNRNAAISQRTANANRNLLRLHLAVQSLWKTATNWEKEEGFKYYYVMFLRDDSLWLKEFDIRNLI</sequence>
<keyword evidence="3" id="KW-1185">Reference proteome</keyword>
<reference evidence="1" key="1">
    <citation type="submission" date="2020-02" db="EMBL/GenBank/DDBJ databases">
        <authorList>
            <person name="Hongo Y."/>
            <person name="Kimura K."/>
            <person name="Takaki Y."/>
            <person name="Tomaru Y."/>
        </authorList>
    </citation>
    <scope>NUCLEOTIDE SEQUENCE</scope>
    <source>
        <strain evidence="1">NIES-3715</strain>
    </source>
</reference>
<dbReference type="EMBL" id="BLLK01000017">
    <property type="protein sequence ID" value="GFH43760.1"/>
    <property type="molecule type" value="Genomic_DNA"/>
</dbReference>
<organism evidence="1 3">
    <name type="scientific">Chaetoceros tenuissimus</name>
    <dbReference type="NCBI Taxonomy" id="426638"/>
    <lineage>
        <taxon>Eukaryota</taxon>
        <taxon>Sar</taxon>
        <taxon>Stramenopiles</taxon>
        <taxon>Ochrophyta</taxon>
        <taxon>Bacillariophyta</taxon>
        <taxon>Coscinodiscophyceae</taxon>
        <taxon>Chaetocerotophycidae</taxon>
        <taxon>Chaetocerotales</taxon>
        <taxon>Chaetocerotaceae</taxon>
        <taxon>Chaetoceros</taxon>
    </lineage>
</organism>
<accession>A0AAD3GYM5</accession>
<comment type="caution">
    <text evidence="1">The sequence shown here is derived from an EMBL/GenBank/DDBJ whole genome shotgun (WGS) entry which is preliminary data.</text>
</comment>
<evidence type="ECO:0000313" key="1">
    <source>
        <dbReference type="EMBL" id="GFH43760.1"/>
    </source>
</evidence>